<feature type="site" description="Important for autoinhibition of adenylyltransferase activity" evidence="3">
    <location>
        <position position="94"/>
    </location>
</feature>
<feature type="binding site" evidence="2">
    <location>
        <begin position="227"/>
        <end position="234"/>
    </location>
    <ligand>
        <name>ATP</name>
        <dbReference type="ChEBI" id="CHEBI:30616"/>
    </ligand>
</feature>
<dbReference type="AlphaFoldDB" id="A0A8T9MVK1"/>
<dbReference type="PANTHER" id="PTHR13504">
    <property type="entry name" value="FIDO DOMAIN-CONTAINING PROTEIN DDB_G0283145"/>
    <property type="match status" value="1"/>
</dbReference>
<keyword evidence="6" id="KW-1185">Reference proteome</keyword>
<evidence type="ECO:0000313" key="5">
    <source>
        <dbReference type="EMBL" id="UOP05154.1"/>
    </source>
</evidence>
<name>A0A8T9MVK1_9NEIS</name>
<dbReference type="InterPro" id="IPR036597">
    <property type="entry name" value="Fido-like_dom_sf"/>
</dbReference>
<feature type="domain" description="Fido" evidence="4">
    <location>
        <begin position="144"/>
        <end position="285"/>
    </location>
</feature>
<dbReference type="RefSeq" id="WP_211224331.1">
    <property type="nucleotide sequence ID" value="NZ_CP091521.1"/>
</dbReference>
<dbReference type="Pfam" id="PF02661">
    <property type="entry name" value="Fic"/>
    <property type="match status" value="1"/>
</dbReference>
<dbReference type="Gene3D" id="1.10.3290.10">
    <property type="entry name" value="Fido-like domain"/>
    <property type="match status" value="1"/>
</dbReference>
<evidence type="ECO:0000259" key="4">
    <source>
        <dbReference type="PROSITE" id="PS51459"/>
    </source>
</evidence>
<evidence type="ECO:0000256" key="3">
    <source>
        <dbReference type="PIRSR" id="PIRSR640198-3"/>
    </source>
</evidence>
<evidence type="ECO:0000313" key="6">
    <source>
        <dbReference type="Proteomes" id="UP000831534"/>
    </source>
</evidence>
<dbReference type="EMBL" id="CP091521">
    <property type="protein sequence ID" value="UOP05154.1"/>
    <property type="molecule type" value="Genomic_DNA"/>
</dbReference>
<dbReference type="InterPro" id="IPR003812">
    <property type="entry name" value="Fido"/>
</dbReference>
<proteinExistence type="predicted"/>
<dbReference type="InterPro" id="IPR040198">
    <property type="entry name" value="Fido_containing"/>
</dbReference>
<dbReference type="GO" id="GO:0005524">
    <property type="term" value="F:ATP binding"/>
    <property type="evidence" value="ECO:0007669"/>
    <property type="project" value="UniProtKB-KW"/>
</dbReference>
<evidence type="ECO:0000256" key="1">
    <source>
        <dbReference type="PIRSR" id="PIRSR640198-1"/>
    </source>
</evidence>
<feature type="binding site" evidence="2">
    <location>
        <begin position="261"/>
        <end position="262"/>
    </location>
    <ligand>
        <name>ATP</name>
        <dbReference type="ChEBI" id="CHEBI:30616"/>
    </ligand>
</feature>
<accession>A0A8T9MVK1</accession>
<keyword evidence="2" id="KW-0067">ATP-binding</keyword>
<organism evidence="5 6">
    <name type="scientific">Conchiformibius kuhniae</name>
    <dbReference type="NCBI Taxonomy" id="211502"/>
    <lineage>
        <taxon>Bacteria</taxon>
        <taxon>Pseudomonadati</taxon>
        <taxon>Pseudomonadota</taxon>
        <taxon>Betaproteobacteria</taxon>
        <taxon>Neisseriales</taxon>
        <taxon>Neisseriaceae</taxon>
        <taxon>Conchiformibius</taxon>
    </lineage>
</organism>
<dbReference type="PANTHER" id="PTHR13504:SF38">
    <property type="entry name" value="FIDO DOMAIN-CONTAINING PROTEIN"/>
    <property type="match status" value="1"/>
</dbReference>
<feature type="active site" evidence="1">
    <location>
        <position position="223"/>
    </location>
</feature>
<gene>
    <name evidence="5" type="ORF">LVJ77_02505</name>
</gene>
<dbReference type="SUPFAM" id="SSF140931">
    <property type="entry name" value="Fic-like"/>
    <property type="match status" value="1"/>
</dbReference>
<dbReference type="PROSITE" id="PS51459">
    <property type="entry name" value="FIDO"/>
    <property type="match status" value="1"/>
</dbReference>
<reference evidence="5" key="1">
    <citation type="journal article" date="2022" name="Res Sq">
        <title>Evolution of multicellular longitudinally dividing oral cavity symbionts (Neisseriaceae).</title>
        <authorList>
            <person name="Nyongesa S."/>
            <person name="Weber P."/>
            <person name="Bernet E."/>
            <person name="Pullido F."/>
            <person name="Nieckarz M."/>
            <person name="Delaby M."/>
            <person name="Nieves C."/>
            <person name="Viehboeck T."/>
            <person name="Krause N."/>
            <person name="Rivera-Millot A."/>
            <person name="Nakamura A."/>
            <person name="Vischer N."/>
            <person name="VanNieuwenhze M."/>
            <person name="Brun Y."/>
            <person name="Cava F."/>
            <person name="Bulgheresi S."/>
            <person name="Veyrier F."/>
        </authorList>
    </citation>
    <scope>NUCLEOTIDE SEQUENCE</scope>
    <source>
        <strain evidence="5">17694</strain>
    </source>
</reference>
<dbReference type="Proteomes" id="UP000831534">
    <property type="component" value="Chromosome"/>
</dbReference>
<keyword evidence="2" id="KW-0547">Nucleotide-binding</keyword>
<dbReference type="KEGG" id="ckh:LVJ77_02505"/>
<evidence type="ECO:0000256" key="2">
    <source>
        <dbReference type="PIRSR" id="PIRSR640198-2"/>
    </source>
</evidence>
<sequence>MTHPDQQKNTLSKNQERLLLRQLFNQKIMENLKNNQTFDLSAIWAETQDFSELKNQLTDLKKCLDSFRPLSENEVFKLKQAFDVEYTYQSNKIEGNTLSKNETHLIVNKGFTIKGKTLTEHLEAINHQEAIDYIREIAVSDVPFDKRCLLNIHSLILHGINRENAGRYRQENVMISGSSFIPPSFLQIMDLMNEYFEFYEQNKDTMHPVELAAEMHERLVTIHPFIDSNGCTARLVMNLILLQNGYPITILDGENEKRFAYYDSLELARTGNDPEKRQFKIFIGNNVKKWLFTYLNLLAPNGNQHAQNKGYYFFKKIEPLIQKQ</sequence>
<reference evidence="5" key="2">
    <citation type="submission" date="2024-09" db="EMBL/GenBank/DDBJ databases">
        <authorList>
            <person name="Veyrier F.J."/>
        </authorList>
    </citation>
    <scope>NUCLEOTIDE SEQUENCE</scope>
    <source>
        <strain evidence="5">17694</strain>
    </source>
</reference>
<protein>
    <submittedName>
        <fullName evidence="5">Fic family protein</fullName>
    </submittedName>
</protein>